<dbReference type="PROSITE" id="PS00061">
    <property type="entry name" value="ADH_SHORT"/>
    <property type="match status" value="1"/>
</dbReference>
<dbReference type="InterPro" id="IPR002347">
    <property type="entry name" value="SDR_fam"/>
</dbReference>
<evidence type="ECO:0000256" key="1">
    <source>
        <dbReference type="ARBA" id="ARBA00006484"/>
    </source>
</evidence>
<accession>A0ABP1G8K6</accession>
<dbReference type="Pfam" id="PF13561">
    <property type="entry name" value="adh_short_C2"/>
    <property type="match status" value="1"/>
</dbReference>
<name>A0ABP1G8K6_9CHLO</name>
<dbReference type="PANTHER" id="PTHR42760">
    <property type="entry name" value="SHORT-CHAIN DEHYDROGENASES/REDUCTASES FAMILY MEMBER"/>
    <property type="match status" value="1"/>
</dbReference>
<evidence type="ECO:0000313" key="4">
    <source>
        <dbReference type="Proteomes" id="UP001497392"/>
    </source>
</evidence>
<dbReference type="EMBL" id="CAXHTA020000018">
    <property type="protein sequence ID" value="CAL5228514.1"/>
    <property type="molecule type" value="Genomic_DNA"/>
</dbReference>
<dbReference type="SUPFAM" id="SSF51735">
    <property type="entry name" value="NAD(P)-binding Rossmann-fold domains"/>
    <property type="match status" value="1"/>
</dbReference>
<organism evidence="3 4">
    <name type="scientific">Coccomyxa viridis</name>
    <dbReference type="NCBI Taxonomy" id="1274662"/>
    <lineage>
        <taxon>Eukaryota</taxon>
        <taxon>Viridiplantae</taxon>
        <taxon>Chlorophyta</taxon>
        <taxon>core chlorophytes</taxon>
        <taxon>Trebouxiophyceae</taxon>
        <taxon>Trebouxiophyceae incertae sedis</taxon>
        <taxon>Coccomyxaceae</taxon>
        <taxon>Coccomyxa</taxon>
    </lineage>
</organism>
<comment type="caution">
    <text evidence="3">The sequence shown here is derived from an EMBL/GenBank/DDBJ whole genome shotgun (WGS) entry which is preliminary data.</text>
</comment>
<dbReference type="InterPro" id="IPR036291">
    <property type="entry name" value="NAD(P)-bd_dom_sf"/>
</dbReference>
<reference evidence="3 4" key="1">
    <citation type="submission" date="2024-06" db="EMBL/GenBank/DDBJ databases">
        <authorList>
            <person name="Kraege A."/>
            <person name="Thomma B."/>
        </authorList>
    </citation>
    <scope>NUCLEOTIDE SEQUENCE [LARGE SCALE GENOMIC DNA]</scope>
</reference>
<dbReference type="PRINTS" id="PR00080">
    <property type="entry name" value="SDRFAMILY"/>
</dbReference>
<dbReference type="PANTHER" id="PTHR42760:SF133">
    <property type="entry name" value="3-OXOACYL-[ACYL-CARRIER-PROTEIN] REDUCTASE"/>
    <property type="match status" value="1"/>
</dbReference>
<comment type="similarity">
    <text evidence="1">Belongs to the short-chain dehydrogenases/reductases (SDR) family.</text>
</comment>
<sequence length="330" mass="34543">MLHRYKALFSAASLAAQEASFCNCRNFVEVVAVRGYKKQCPGPSGLHTAMDARPLSSSSAAASTGIWAEGLLRNKVAIVTGGGAGIGLACVKALAQAGATVVAVDIDEQACRAVEAWNSDLAVSVMTGDVRSRAQIQDIVKHTVERHGALDIMVANAGIVRTADFLDMSDKDFDDVLDINLKGVFITCQEAARQMVKQKEQTPGRGGSIITMSSVNAVLAIPTAAGYNAAKGGVSSLTRCMALGLAPHGIRVNAIGPGSIQTQVLQSVVTDEAARHRMLSRTPLGRIGDPEEIGQIAVFLASPAASYITGQTIYADGGRLALNYTCEVKK</sequence>
<protein>
    <submittedName>
        <fullName evidence="3">G11664 protein</fullName>
    </submittedName>
</protein>
<dbReference type="NCBIfam" id="NF005559">
    <property type="entry name" value="PRK07231.1"/>
    <property type="match status" value="1"/>
</dbReference>
<dbReference type="PRINTS" id="PR00081">
    <property type="entry name" value="GDHRDH"/>
</dbReference>
<dbReference type="Gene3D" id="3.40.50.720">
    <property type="entry name" value="NAD(P)-binding Rossmann-like Domain"/>
    <property type="match status" value="1"/>
</dbReference>
<dbReference type="Proteomes" id="UP001497392">
    <property type="component" value="Unassembled WGS sequence"/>
</dbReference>
<keyword evidence="4" id="KW-1185">Reference proteome</keyword>
<evidence type="ECO:0000313" key="3">
    <source>
        <dbReference type="EMBL" id="CAL5228514.1"/>
    </source>
</evidence>
<evidence type="ECO:0000256" key="2">
    <source>
        <dbReference type="ARBA" id="ARBA00023002"/>
    </source>
</evidence>
<dbReference type="CDD" id="cd05233">
    <property type="entry name" value="SDR_c"/>
    <property type="match status" value="1"/>
</dbReference>
<dbReference type="InterPro" id="IPR020904">
    <property type="entry name" value="Sc_DH/Rdtase_CS"/>
</dbReference>
<proteinExistence type="inferred from homology"/>
<gene>
    <name evidence="3" type="primary">g11664</name>
    <name evidence="3" type="ORF">VP750_LOCUS10420</name>
</gene>
<keyword evidence="2" id="KW-0560">Oxidoreductase</keyword>